<dbReference type="EMBL" id="JH815808">
    <property type="protein sequence ID" value="EKC23526.1"/>
    <property type="molecule type" value="Genomic_DNA"/>
</dbReference>
<dbReference type="GO" id="GO:0004843">
    <property type="term" value="F:cysteine-type deubiquitinase activity"/>
    <property type="evidence" value="ECO:0007669"/>
    <property type="project" value="UniProtKB-EC"/>
</dbReference>
<dbReference type="CDD" id="cd02667">
    <property type="entry name" value="Peptidase_C19K"/>
    <property type="match status" value="1"/>
</dbReference>
<dbReference type="Gene3D" id="3.30.40.10">
    <property type="entry name" value="Zinc/RING finger domain, C3HC4 (zinc finger)"/>
    <property type="match status" value="1"/>
</dbReference>
<comment type="catalytic activity">
    <reaction evidence="1">
        <text>Thiol-dependent hydrolysis of ester, thioester, amide, peptide and isopeptide bonds formed by the C-terminal Gly of ubiquitin (a 76-residue protein attached to proteins as an intracellular targeting signal).</text>
        <dbReference type="EC" id="3.4.19.12"/>
    </reaction>
</comment>
<dbReference type="InterPro" id="IPR001607">
    <property type="entry name" value="Znf_UBP"/>
</dbReference>
<dbReference type="PANTHER" id="PTHR21646:SF39">
    <property type="entry name" value="UBIQUITIN CARBOXYL-TERMINAL HYDROLASE 16"/>
    <property type="match status" value="1"/>
</dbReference>
<feature type="region of interest" description="Disordered" evidence="6">
    <location>
        <begin position="254"/>
        <end position="274"/>
    </location>
</feature>
<evidence type="ECO:0000256" key="2">
    <source>
        <dbReference type="ARBA" id="ARBA00012759"/>
    </source>
</evidence>
<evidence type="ECO:0000256" key="1">
    <source>
        <dbReference type="ARBA" id="ARBA00000707"/>
    </source>
</evidence>
<dbReference type="PROSITE" id="PS00973">
    <property type="entry name" value="USP_2"/>
    <property type="match status" value="1"/>
</dbReference>
<dbReference type="InterPro" id="IPR018200">
    <property type="entry name" value="USP_CS"/>
</dbReference>
<dbReference type="GO" id="GO:0008270">
    <property type="term" value="F:zinc ion binding"/>
    <property type="evidence" value="ECO:0007669"/>
    <property type="project" value="UniProtKB-KW"/>
</dbReference>
<feature type="compositionally biased region" description="Basic residues" evidence="6">
    <location>
        <begin position="468"/>
        <end position="486"/>
    </location>
</feature>
<feature type="compositionally biased region" description="Acidic residues" evidence="6">
    <location>
        <begin position="532"/>
        <end position="541"/>
    </location>
</feature>
<dbReference type="GO" id="GO:0016579">
    <property type="term" value="P:protein deubiquitination"/>
    <property type="evidence" value="ECO:0007669"/>
    <property type="project" value="InterPro"/>
</dbReference>
<organism evidence="7">
    <name type="scientific">Magallana gigas</name>
    <name type="common">Pacific oyster</name>
    <name type="synonym">Crassostrea gigas</name>
    <dbReference type="NCBI Taxonomy" id="29159"/>
    <lineage>
        <taxon>Eukaryota</taxon>
        <taxon>Metazoa</taxon>
        <taxon>Spiralia</taxon>
        <taxon>Lophotrochozoa</taxon>
        <taxon>Mollusca</taxon>
        <taxon>Bivalvia</taxon>
        <taxon>Autobranchia</taxon>
        <taxon>Pteriomorphia</taxon>
        <taxon>Ostreida</taxon>
        <taxon>Ostreoidea</taxon>
        <taxon>Ostreidae</taxon>
        <taxon>Magallana</taxon>
    </lineage>
</organism>
<gene>
    <name evidence="7" type="ORF">CGI_10008211</name>
</gene>
<dbReference type="HOGENOM" id="CLU_007938_0_0_1"/>
<evidence type="ECO:0000256" key="4">
    <source>
        <dbReference type="ARBA" id="ARBA00022771"/>
    </source>
</evidence>
<accession>K1QQ06</accession>
<sequence length="1048" mass="116063">MAVGNSEFSNTMLKVAVISLKKQLMCSMRVLESGATPSYNMGKNKKHKLRKTKDVSDSSDDALAVPSCNHINMAVNVAAMRKGLGKQVYGECASCTKTAPEGDSSQGAEAAPALLDTEPTLWVCLQCGNQGCDRNSRDKHALKHYETPRSSCHCLVINTTSWTVWCYKCDDEVQLEQSKRLQESVDIIRKQAGLPQAEPDFHLQIVCSVLVFKGLSNLGNTCFFNAVMQNLTQTPCIESVVVERSKKGRLSSLSCKRDSDLDSSSGSEDSDDEASIDLSPIEIVLPEAGPLTQTMIAFLQEMNNSTGRASTVNPSPLFTQICKKAQRFRGFQQQDSHELLRYLLDNMRTEEIKARQAGILKHFKLPENVNPKKVDDDTKIKIKEYGRQVKYTFVDSLFGGYLMSTVTCEECKNISQIFEPFLDLSLPVTEEKPQRPNQMSGGRKKDSVSSEHQEDTVVEHIDRPSKHLDKKLKKQAKKEAKRKAKVSKNQVSPSDDADTAKLEEVDHDGAEKEEDGVTKDQEEESSSREDPSDADIEDNLESDTSRCFSKLSLETSMTELSPSSQENMGVDPTGNQGVDGSMSSSNTDTLTSGTSGTSTSTIKQDVNGEVQETRTTQTHSENGDLLNNGDLNNKEDLTGKGHLENKGDLNMNKAPVLNGHCENPLSETVCCLTNGRENSDMENGECIDDRNSVGAECNIGIPKVKHISNNDSVACDRTYCDKDDSLTQNGVHHIKNDINSELKKSHSRNSSASEMTAKLGNMILEDTTSVSNRDDCHKENGVHDPVCGGSNCEKGSTNTPPQHHSKSEKEIKKEALVRSKVTLGVRYHPTSRECTVMSCIHQFTSAELLTGNNKFGCAKCTQMKYKQGLSKDKKEKVYSSAAKQYLIYTPPAVLTLHLKRFEQVGFSSRKVNRHVDFPFVLDLAPFCSSLCQGVRPGQKKILYALYGVVEHSGRLNAGHYTAYVKVRPNIGIITDFLNAGPPTLKDCTKRYLEVQNSTASLEEQEESIVERLVPPGKWYHISDSRVSETTESTVQRAQAYLLFYERIY</sequence>
<feature type="compositionally biased region" description="Basic and acidic residues" evidence="6">
    <location>
        <begin position="443"/>
        <end position="467"/>
    </location>
</feature>
<dbReference type="SUPFAM" id="SSF57850">
    <property type="entry name" value="RING/U-box"/>
    <property type="match status" value="1"/>
</dbReference>
<dbReference type="PROSITE" id="PS50235">
    <property type="entry name" value="USP_3"/>
    <property type="match status" value="1"/>
</dbReference>
<dbReference type="InterPro" id="IPR028889">
    <property type="entry name" value="USP"/>
</dbReference>
<dbReference type="Pfam" id="PF02148">
    <property type="entry name" value="zf-UBP"/>
    <property type="match status" value="1"/>
</dbReference>
<dbReference type="InterPro" id="IPR038765">
    <property type="entry name" value="Papain-like_cys_pep_sf"/>
</dbReference>
<keyword evidence="7" id="KW-0378">Hydrolase</keyword>
<keyword evidence="5" id="KW-0862">Zinc</keyword>
<reference evidence="7" key="1">
    <citation type="journal article" date="2012" name="Nature">
        <title>The oyster genome reveals stress adaptation and complexity of shell formation.</title>
        <authorList>
            <person name="Zhang G."/>
            <person name="Fang X."/>
            <person name="Guo X."/>
            <person name="Li L."/>
            <person name="Luo R."/>
            <person name="Xu F."/>
            <person name="Yang P."/>
            <person name="Zhang L."/>
            <person name="Wang X."/>
            <person name="Qi H."/>
            <person name="Xiong Z."/>
            <person name="Que H."/>
            <person name="Xie Y."/>
            <person name="Holland P.W."/>
            <person name="Paps J."/>
            <person name="Zhu Y."/>
            <person name="Wu F."/>
            <person name="Chen Y."/>
            <person name="Wang J."/>
            <person name="Peng C."/>
            <person name="Meng J."/>
            <person name="Yang L."/>
            <person name="Liu J."/>
            <person name="Wen B."/>
            <person name="Zhang N."/>
            <person name="Huang Z."/>
            <person name="Zhu Q."/>
            <person name="Feng Y."/>
            <person name="Mount A."/>
            <person name="Hedgecock D."/>
            <person name="Xu Z."/>
            <person name="Liu Y."/>
            <person name="Domazet-Loso T."/>
            <person name="Du Y."/>
            <person name="Sun X."/>
            <person name="Zhang S."/>
            <person name="Liu B."/>
            <person name="Cheng P."/>
            <person name="Jiang X."/>
            <person name="Li J."/>
            <person name="Fan D."/>
            <person name="Wang W."/>
            <person name="Fu W."/>
            <person name="Wang T."/>
            <person name="Wang B."/>
            <person name="Zhang J."/>
            <person name="Peng Z."/>
            <person name="Li Y."/>
            <person name="Li N."/>
            <person name="Wang J."/>
            <person name="Chen M."/>
            <person name="He Y."/>
            <person name="Tan F."/>
            <person name="Song X."/>
            <person name="Zheng Q."/>
            <person name="Huang R."/>
            <person name="Yang H."/>
            <person name="Du X."/>
            <person name="Chen L."/>
            <person name="Yang M."/>
            <person name="Gaffney P.M."/>
            <person name="Wang S."/>
            <person name="Luo L."/>
            <person name="She Z."/>
            <person name="Ming Y."/>
            <person name="Huang W."/>
            <person name="Zhang S."/>
            <person name="Huang B."/>
            <person name="Zhang Y."/>
            <person name="Qu T."/>
            <person name="Ni P."/>
            <person name="Miao G."/>
            <person name="Wang J."/>
            <person name="Wang Q."/>
            <person name="Steinberg C.E."/>
            <person name="Wang H."/>
            <person name="Li N."/>
            <person name="Qian L."/>
            <person name="Zhang G."/>
            <person name="Li Y."/>
            <person name="Yang H."/>
            <person name="Liu X."/>
            <person name="Wang J."/>
            <person name="Yin Y."/>
            <person name="Wang J."/>
        </authorList>
    </citation>
    <scope>NUCLEOTIDE SEQUENCE [LARGE SCALE GENOMIC DNA]</scope>
    <source>
        <strain evidence="7">05x7-T-G4-1.051#20</strain>
    </source>
</reference>
<dbReference type="Gene3D" id="3.90.70.10">
    <property type="entry name" value="Cysteine proteinases"/>
    <property type="match status" value="2"/>
</dbReference>
<keyword evidence="4" id="KW-0863">Zinc-finger</keyword>
<dbReference type="InParanoid" id="K1QQ06"/>
<feature type="region of interest" description="Disordered" evidence="6">
    <location>
        <begin position="430"/>
        <end position="651"/>
    </location>
</feature>
<dbReference type="PANTHER" id="PTHR21646">
    <property type="entry name" value="UBIQUITIN CARBOXYL-TERMINAL HYDROLASE"/>
    <property type="match status" value="1"/>
</dbReference>
<dbReference type="InterPro" id="IPR001394">
    <property type="entry name" value="Peptidase_C19_UCH"/>
</dbReference>
<dbReference type="FunCoup" id="K1QQ06">
    <property type="interactions" value="1811"/>
</dbReference>
<evidence type="ECO:0000256" key="3">
    <source>
        <dbReference type="ARBA" id="ARBA00022723"/>
    </source>
</evidence>
<dbReference type="EC" id="3.4.19.12" evidence="2"/>
<dbReference type="AlphaFoldDB" id="K1QQ06"/>
<dbReference type="Pfam" id="PF00443">
    <property type="entry name" value="UCH"/>
    <property type="match status" value="1"/>
</dbReference>
<proteinExistence type="predicted"/>
<evidence type="ECO:0000256" key="5">
    <source>
        <dbReference type="ARBA" id="ARBA00022833"/>
    </source>
</evidence>
<keyword evidence="3" id="KW-0479">Metal-binding</keyword>
<dbReference type="PROSITE" id="PS50271">
    <property type="entry name" value="ZF_UBP"/>
    <property type="match status" value="1"/>
</dbReference>
<name>K1QQ06_MAGGI</name>
<protein>
    <recommendedName>
        <fullName evidence="2">ubiquitinyl hydrolase 1</fullName>
        <ecNumber evidence="2">3.4.19.12</ecNumber>
    </recommendedName>
</protein>
<dbReference type="PROSITE" id="PS00972">
    <property type="entry name" value="USP_1"/>
    <property type="match status" value="1"/>
</dbReference>
<feature type="compositionally biased region" description="Low complexity" evidence="6">
    <location>
        <begin position="583"/>
        <end position="601"/>
    </location>
</feature>
<dbReference type="SUPFAM" id="SSF54001">
    <property type="entry name" value="Cysteine proteinases"/>
    <property type="match status" value="1"/>
</dbReference>
<feature type="compositionally biased region" description="Polar residues" evidence="6">
    <location>
        <begin position="552"/>
        <end position="582"/>
    </location>
</feature>
<dbReference type="InterPro" id="IPR013083">
    <property type="entry name" value="Znf_RING/FYVE/PHD"/>
</dbReference>
<dbReference type="InterPro" id="IPR050185">
    <property type="entry name" value="Ub_carboxyl-term_hydrolase"/>
</dbReference>
<evidence type="ECO:0000313" key="7">
    <source>
        <dbReference type="EMBL" id="EKC23526.1"/>
    </source>
</evidence>
<feature type="compositionally biased region" description="Basic and acidic residues" evidence="6">
    <location>
        <begin position="632"/>
        <end position="647"/>
    </location>
</feature>
<evidence type="ECO:0000256" key="6">
    <source>
        <dbReference type="SAM" id="MobiDB-lite"/>
    </source>
</evidence>
<feature type="compositionally biased region" description="Basic and acidic residues" evidence="6">
    <location>
        <begin position="498"/>
        <end position="531"/>
    </location>
</feature>